<gene>
    <name evidence="3" type="ORF">COT78_01085</name>
</gene>
<dbReference type="EMBL" id="PEZW01000009">
    <property type="protein sequence ID" value="PIS07898.1"/>
    <property type="molecule type" value="Genomic_DNA"/>
</dbReference>
<name>A0A2H0W966_9BACT</name>
<evidence type="ECO:0000313" key="3">
    <source>
        <dbReference type="EMBL" id="PIS07898.1"/>
    </source>
</evidence>
<dbReference type="PANTHER" id="PTHR34477">
    <property type="entry name" value="UPF0213 PROTEIN YHBQ"/>
    <property type="match status" value="1"/>
</dbReference>
<feature type="domain" description="GIY-YIG" evidence="2">
    <location>
        <begin position="2"/>
        <end position="78"/>
    </location>
</feature>
<comment type="similarity">
    <text evidence="1">Belongs to the UPF0213 family.</text>
</comment>
<dbReference type="SMART" id="SM00465">
    <property type="entry name" value="GIYc"/>
    <property type="match status" value="1"/>
</dbReference>
<evidence type="ECO:0000259" key="2">
    <source>
        <dbReference type="PROSITE" id="PS50164"/>
    </source>
</evidence>
<proteinExistence type="inferred from homology"/>
<dbReference type="InterPro" id="IPR035901">
    <property type="entry name" value="GIY-YIG_endonuc_sf"/>
</dbReference>
<dbReference type="AlphaFoldDB" id="A0A2H0W966"/>
<dbReference type="InterPro" id="IPR050190">
    <property type="entry name" value="UPF0213_domain"/>
</dbReference>
<dbReference type="Pfam" id="PF01541">
    <property type="entry name" value="GIY-YIG"/>
    <property type="match status" value="1"/>
</dbReference>
<dbReference type="PROSITE" id="PS50164">
    <property type="entry name" value="GIY_YIG"/>
    <property type="match status" value="1"/>
</dbReference>
<dbReference type="SUPFAM" id="SSF82771">
    <property type="entry name" value="GIY-YIG endonuclease"/>
    <property type="match status" value="1"/>
</dbReference>
<dbReference type="Proteomes" id="UP000231382">
    <property type="component" value="Unassembled WGS sequence"/>
</dbReference>
<reference evidence="4" key="1">
    <citation type="submission" date="2017-09" db="EMBL/GenBank/DDBJ databases">
        <title>Depth-based differentiation of microbial function through sediment-hosted aquifers and enrichment of novel symbionts in the deep terrestrial subsurface.</title>
        <authorList>
            <person name="Probst A.J."/>
            <person name="Ladd B."/>
            <person name="Jarett J.K."/>
            <person name="Geller-Mcgrath D.E."/>
            <person name="Sieber C.M.K."/>
            <person name="Emerson J.B."/>
            <person name="Anantharaman K."/>
            <person name="Thomas B.C."/>
            <person name="Malmstrom R."/>
            <person name="Stieglmeier M."/>
            <person name="Klingl A."/>
            <person name="Woyke T."/>
            <person name="Ryan C.M."/>
            <person name="Banfield J.F."/>
        </authorList>
    </citation>
    <scope>NUCLEOTIDE SEQUENCE [LARGE SCALE GENOMIC DNA]</scope>
</reference>
<protein>
    <recommendedName>
        <fullName evidence="2">GIY-YIG domain-containing protein</fullName>
    </recommendedName>
</protein>
<dbReference type="Gene3D" id="3.40.1440.10">
    <property type="entry name" value="GIY-YIG endonuclease"/>
    <property type="match status" value="1"/>
</dbReference>
<sequence length="104" mass="12172">MKEYSVYILTNVSNKVLYVGVTNNLRRRMYEHKKKLIPGFTSKYNLNKLVYFESFSSINDAIQNEKRIKGWLRSKKIALIDSFNPGWNDLSENIDPSLQTHRSG</sequence>
<dbReference type="InterPro" id="IPR000305">
    <property type="entry name" value="GIY-YIG_endonuc"/>
</dbReference>
<evidence type="ECO:0000313" key="4">
    <source>
        <dbReference type="Proteomes" id="UP000231382"/>
    </source>
</evidence>
<organism evidence="3 4">
    <name type="scientific">Candidatus Berkelbacteria bacterium CG10_big_fil_rev_8_21_14_0_10_43_13</name>
    <dbReference type="NCBI Taxonomy" id="1974514"/>
    <lineage>
        <taxon>Bacteria</taxon>
        <taxon>Candidatus Berkelbacteria</taxon>
    </lineage>
</organism>
<dbReference type="CDD" id="cd10448">
    <property type="entry name" value="GIY-YIG_unchar_3"/>
    <property type="match status" value="1"/>
</dbReference>
<evidence type="ECO:0000256" key="1">
    <source>
        <dbReference type="ARBA" id="ARBA00007435"/>
    </source>
</evidence>
<accession>A0A2H0W966</accession>
<comment type="caution">
    <text evidence="3">The sequence shown here is derived from an EMBL/GenBank/DDBJ whole genome shotgun (WGS) entry which is preliminary data.</text>
</comment>
<dbReference type="PANTHER" id="PTHR34477:SF5">
    <property type="entry name" value="BSL5627 PROTEIN"/>
    <property type="match status" value="1"/>
</dbReference>